<evidence type="ECO:0000313" key="3">
    <source>
        <dbReference type="Proteomes" id="UP000826195"/>
    </source>
</evidence>
<dbReference type="GO" id="GO:0003676">
    <property type="term" value="F:nucleic acid binding"/>
    <property type="evidence" value="ECO:0007669"/>
    <property type="project" value="InterPro"/>
</dbReference>
<dbReference type="Pfam" id="PF03184">
    <property type="entry name" value="DDE_1"/>
    <property type="match status" value="1"/>
</dbReference>
<feature type="domain" description="DDE-1" evidence="1">
    <location>
        <begin position="1"/>
        <end position="75"/>
    </location>
</feature>
<reference evidence="2 3" key="1">
    <citation type="journal article" date="2021" name="J. Hered.">
        <title>A chromosome-level genome assembly of the parasitoid wasp, Cotesia glomerata (Hymenoptera: Braconidae).</title>
        <authorList>
            <person name="Pinto B.J."/>
            <person name="Weis J.J."/>
            <person name="Gamble T."/>
            <person name="Ode P.J."/>
            <person name="Paul R."/>
            <person name="Zaspel J.M."/>
        </authorList>
    </citation>
    <scope>NUCLEOTIDE SEQUENCE [LARGE SCALE GENOMIC DNA]</scope>
    <source>
        <strain evidence="2">CgM1</strain>
    </source>
</reference>
<sequence length="158" mass="18249">MFLPPNITSLIQPLDQGIIEKFKRCYRNDLMEKISLDESHKESEDNDFLKLFNLLDACNLCALAEITEIPSINIIGNEPFYTLMKRIQEFKMCSAEEVESWLRSNIDDNGWQRLSDEDILAGRDQAEPKMIAKLDDEISYSDQNWTIYDSVVDGDCLS</sequence>
<accession>A0AAV7HZY8</accession>
<gene>
    <name evidence="2" type="ORF">KQX54_013950</name>
</gene>
<dbReference type="AlphaFoldDB" id="A0AAV7HZY8"/>
<name>A0AAV7HZY8_COTGL</name>
<protein>
    <recommendedName>
        <fullName evidence="1">DDE-1 domain-containing protein</fullName>
    </recommendedName>
</protein>
<evidence type="ECO:0000313" key="2">
    <source>
        <dbReference type="EMBL" id="KAH0540172.1"/>
    </source>
</evidence>
<dbReference type="InterPro" id="IPR004875">
    <property type="entry name" value="DDE_SF_endonuclease_dom"/>
</dbReference>
<keyword evidence="3" id="KW-1185">Reference proteome</keyword>
<dbReference type="EMBL" id="JAHXZJ010002609">
    <property type="protein sequence ID" value="KAH0540172.1"/>
    <property type="molecule type" value="Genomic_DNA"/>
</dbReference>
<dbReference type="Proteomes" id="UP000826195">
    <property type="component" value="Unassembled WGS sequence"/>
</dbReference>
<proteinExistence type="predicted"/>
<organism evidence="2 3">
    <name type="scientific">Cotesia glomerata</name>
    <name type="common">Lepidopteran parasitic wasp</name>
    <name type="synonym">Apanteles glomeratus</name>
    <dbReference type="NCBI Taxonomy" id="32391"/>
    <lineage>
        <taxon>Eukaryota</taxon>
        <taxon>Metazoa</taxon>
        <taxon>Ecdysozoa</taxon>
        <taxon>Arthropoda</taxon>
        <taxon>Hexapoda</taxon>
        <taxon>Insecta</taxon>
        <taxon>Pterygota</taxon>
        <taxon>Neoptera</taxon>
        <taxon>Endopterygota</taxon>
        <taxon>Hymenoptera</taxon>
        <taxon>Apocrita</taxon>
        <taxon>Ichneumonoidea</taxon>
        <taxon>Braconidae</taxon>
        <taxon>Microgastrinae</taxon>
        <taxon>Cotesia</taxon>
    </lineage>
</organism>
<evidence type="ECO:0000259" key="1">
    <source>
        <dbReference type="Pfam" id="PF03184"/>
    </source>
</evidence>
<comment type="caution">
    <text evidence="2">The sequence shown here is derived from an EMBL/GenBank/DDBJ whole genome shotgun (WGS) entry which is preliminary data.</text>
</comment>